<reference evidence="5" key="1">
    <citation type="journal article" date="2023" name="BMC Genomics">
        <title>Chromosome-level genome assemblies of Cutaneotrichosporon spp. (Trichosporonales, Basidiomycota) reveal imbalanced evolution between nucleotide sequences and chromosome synteny.</title>
        <authorList>
            <person name="Kobayashi Y."/>
            <person name="Kayamori A."/>
            <person name="Aoki K."/>
            <person name="Shiwa Y."/>
            <person name="Matsutani M."/>
            <person name="Fujita N."/>
            <person name="Sugita T."/>
            <person name="Iwasaki W."/>
            <person name="Tanaka N."/>
            <person name="Takashima M."/>
        </authorList>
    </citation>
    <scope>NUCLEOTIDE SEQUENCE</scope>
    <source>
        <strain evidence="5">HIS016</strain>
    </source>
</reference>
<dbReference type="InterPro" id="IPR039328">
    <property type="entry name" value="WDR89"/>
</dbReference>
<dbReference type="AlphaFoldDB" id="A0AAD3YBY0"/>
<accession>A0AAD3YBY0</accession>
<dbReference type="Gene3D" id="2.130.10.10">
    <property type="entry name" value="YVTN repeat-like/Quinoprotein amine dehydrogenase"/>
    <property type="match status" value="1"/>
</dbReference>
<feature type="region of interest" description="Disordered" evidence="4">
    <location>
        <begin position="374"/>
        <end position="427"/>
    </location>
</feature>
<evidence type="ECO:0000256" key="2">
    <source>
        <dbReference type="ARBA" id="ARBA00022737"/>
    </source>
</evidence>
<dbReference type="PANTHER" id="PTHR22889:SF0">
    <property type="entry name" value="WD REPEAT-CONTAINING PROTEIN 89"/>
    <property type="match status" value="1"/>
</dbReference>
<keyword evidence="6" id="KW-1185">Reference proteome</keyword>
<name>A0AAD3YBY0_9TREE</name>
<proteinExistence type="predicted"/>
<dbReference type="EMBL" id="BTCM01000003">
    <property type="protein sequence ID" value="GMK56377.1"/>
    <property type="molecule type" value="Genomic_DNA"/>
</dbReference>
<dbReference type="Proteomes" id="UP001222932">
    <property type="component" value="Unassembled WGS sequence"/>
</dbReference>
<dbReference type="InterPro" id="IPR001680">
    <property type="entry name" value="WD40_rpt"/>
</dbReference>
<protein>
    <recommendedName>
        <fullName evidence="7">WD40 repeat-like protein</fullName>
    </recommendedName>
</protein>
<organism evidence="5 6">
    <name type="scientific">Cutaneotrichosporon spelunceum</name>
    <dbReference type="NCBI Taxonomy" id="1672016"/>
    <lineage>
        <taxon>Eukaryota</taxon>
        <taxon>Fungi</taxon>
        <taxon>Dikarya</taxon>
        <taxon>Basidiomycota</taxon>
        <taxon>Agaricomycotina</taxon>
        <taxon>Tremellomycetes</taxon>
        <taxon>Trichosporonales</taxon>
        <taxon>Trichosporonaceae</taxon>
        <taxon>Cutaneotrichosporon</taxon>
    </lineage>
</organism>
<dbReference type="PANTHER" id="PTHR22889">
    <property type="entry name" value="WD REPEAT-CONTAINING PROTEIN 89"/>
    <property type="match status" value="1"/>
</dbReference>
<dbReference type="PROSITE" id="PS50082">
    <property type="entry name" value="WD_REPEATS_2"/>
    <property type="match status" value="1"/>
</dbReference>
<gene>
    <name evidence="5" type="ORF">CspeluHIS016_0302170</name>
</gene>
<evidence type="ECO:0000256" key="3">
    <source>
        <dbReference type="PROSITE-ProRule" id="PRU00221"/>
    </source>
</evidence>
<dbReference type="InterPro" id="IPR015943">
    <property type="entry name" value="WD40/YVTN_repeat-like_dom_sf"/>
</dbReference>
<evidence type="ECO:0000256" key="4">
    <source>
        <dbReference type="SAM" id="MobiDB-lite"/>
    </source>
</evidence>
<feature type="repeat" description="WD" evidence="3">
    <location>
        <begin position="333"/>
        <end position="374"/>
    </location>
</feature>
<evidence type="ECO:0000256" key="1">
    <source>
        <dbReference type="ARBA" id="ARBA00022574"/>
    </source>
</evidence>
<feature type="compositionally biased region" description="Basic and acidic residues" evidence="4">
    <location>
        <begin position="417"/>
        <end position="427"/>
    </location>
</feature>
<dbReference type="InterPro" id="IPR036322">
    <property type="entry name" value="WD40_repeat_dom_sf"/>
</dbReference>
<evidence type="ECO:0000313" key="6">
    <source>
        <dbReference type="Proteomes" id="UP001222932"/>
    </source>
</evidence>
<dbReference type="Pfam" id="PF00400">
    <property type="entry name" value="WD40"/>
    <property type="match status" value="1"/>
</dbReference>
<dbReference type="SMART" id="SM00320">
    <property type="entry name" value="WD40"/>
    <property type="match status" value="4"/>
</dbReference>
<keyword evidence="1 3" id="KW-0853">WD repeat</keyword>
<reference evidence="5" key="2">
    <citation type="submission" date="2023-06" db="EMBL/GenBank/DDBJ databases">
        <authorList>
            <person name="Kobayashi Y."/>
            <person name="Kayamori A."/>
            <person name="Aoki K."/>
            <person name="Shiwa Y."/>
            <person name="Fujita N."/>
            <person name="Sugita T."/>
            <person name="Iwasaki W."/>
            <person name="Tanaka N."/>
            <person name="Takashima M."/>
        </authorList>
    </citation>
    <scope>NUCLEOTIDE SEQUENCE</scope>
    <source>
        <strain evidence="5">HIS016</strain>
    </source>
</reference>
<sequence>MPPAPPVAFATLAAPLPSHPPVRSITPSSHHLVLLHGTEFLTVADNQTLQAVERLERHTRTVTAVSAERGRIWSAGLDAIIVQWDERSRHPASEIKAFIKHPRPLTALATHEQDNLVIAGTGGEEAEALVIFWDTRNTSEPAYTHATHGDEVTHLSLLPPTAKWTTRSEPLPHQLLLSGSRDGTVALSDLRLPGGEEGDAAFVAAAQCSPVEAAGAYEWKKGMRVWARGESVAGWRIVEGEEGGLEFVDQTEVKFEAKSLKTPEEGPSVAHPAQQERAYPAAIRINYLSAVLPSAGVSKGGVPILSAGTDDGDIVLLHSASTPTAYLMSGPDARGHKGPVHAVHHAARDEALYTGSEDGVLAGWSLASLPRLVVGDPEVDDDGGDGREDINSEDESEIESTTSEESDRSDDSDDEEMWGRRSYGRDR</sequence>
<evidence type="ECO:0008006" key="7">
    <source>
        <dbReference type="Google" id="ProtNLM"/>
    </source>
</evidence>
<keyword evidence="2" id="KW-0677">Repeat</keyword>
<comment type="caution">
    <text evidence="5">The sequence shown here is derived from an EMBL/GenBank/DDBJ whole genome shotgun (WGS) entry which is preliminary data.</text>
</comment>
<feature type="compositionally biased region" description="Acidic residues" evidence="4">
    <location>
        <begin position="391"/>
        <end position="416"/>
    </location>
</feature>
<dbReference type="SUPFAM" id="SSF50978">
    <property type="entry name" value="WD40 repeat-like"/>
    <property type="match status" value="1"/>
</dbReference>
<evidence type="ECO:0000313" key="5">
    <source>
        <dbReference type="EMBL" id="GMK56377.1"/>
    </source>
</evidence>